<gene>
    <name evidence="2" type="ORF">NUM_71670</name>
</gene>
<dbReference type="Gene3D" id="3.40.50.1820">
    <property type="entry name" value="alpha/beta hydrolase"/>
    <property type="match status" value="1"/>
</dbReference>
<name>A0A8J4EQK0_9ACTN</name>
<dbReference type="GO" id="GO:0016020">
    <property type="term" value="C:membrane"/>
    <property type="evidence" value="ECO:0007669"/>
    <property type="project" value="TreeGrafter"/>
</dbReference>
<evidence type="ECO:0000259" key="1">
    <source>
        <dbReference type="Pfam" id="PF12697"/>
    </source>
</evidence>
<dbReference type="Pfam" id="PF12697">
    <property type="entry name" value="Abhydrolase_6"/>
    <property type="match status" value="1"/>
</dbReference>
<dbReference type="PANTHER" id="PTHR43798:SF33">
    <property type="entry name" value="HYDROLASE, PUTATIVE (AFU_ORTHOLOGUE AFUA_2G14860)-RELATED"/>
    <property type="match status" value="1"/>
</dbReference>
<sequence>MTDSDPALVAFAALLAGVPVERRELARGSRFLRWLEAGAGDPAIVFEAGAASPATTWAAVFAALAPDHRVIAYDRAGYGASEHATASLERQLADLIAVLESAGPAPCVVVGHSWGALLAQLVAWQRPELVAGLVLVDPSQERLWLDPPDPAALREWARFTDPTVPARTDPRSGDMLDGAAELDREVAHRATDEPRIRALLIAAGRSYLATDQQLRTHVDEFPMILGSLDEIAHRRRTAVWPKVPVVTLTATKGRPSEYATPVIEAQERLAAESGATHTVVPDSGHYIHVDRPDLVIRSVREVFTAAASNPP</sequence>
<protein>
    <recommendedName>
        <fullName evidence="1">AB hydrolase-1 domain-containing protein</fullName>
    </recommendedName>
</protein>
<dbReference type="Proteomes" id="UP000614996">
    <property type="component" value="Unassembled WGS sequence"/>
</dbReference>
<keyword evidence="3" id="KW-1185">Reference proteome</keyword>
<dbReference type="InterPro" id="IPR000639">
    <property type="entry name" value="Epox_hydrolase-like"/>
</dbReference>
<dbReference type="RefSeq" id="WP_207129452.1">
    <property type="nucleotide sequence ID" value="NZ_BOPO01000150.1"/>
</dbReference>
<dbReference type="PANTHER" id="PTHR43798">
    <property type="entry name" value="MONOACYLGLYCEROL LIPASE"/>
    <property type="match status" value="1"/>
</dbReference>
<dbReference type="PRINTS" id="PR00412">
    <property type="entry name" value="EPOXHYDRLASE"/>
</dbReference>
<dbReference type="AlphaFoldDB" id="A0A8J4EQK0"/>
<dbReference type="InterPro" id="IPR000073">
    <property type="entry name" value="AB_hydrolase_1"/>
</dbReference>
<comment type="caution">
    <text evidence="2">The sequence shown here is derived from an EMBL/GenBank/DDBJ whole genome shotgun (WGS) entry which is preliminary data.</text>
</comment>
<dbReference type="InterPro" id="IPR029058">
    <property type="entry name" value="AB_hydrolase_fold"/>
</dbReference>
<feature type="domain" description="AB hydrolase-1" evidence="1">
    <location>
        <begin position="44"/>
        <end position="296"/>
    </location>
</feature>
<dbReference type="SUPFAM" id="SSF53474">
    <property type="entry name" value="alpha/beta-Hydrolases"/>
    <property type="match status" value="1"/>
</dbReference>
<evidence type="ECO:0000313" key="2">
    <source>
        <dbReference type="EMBL" id="GIL31913.1"/>
    </source>
</evidence>
<accession>A0A8J4EQK0</accession>
<evidence type="ECO:0000313" key="3">
    <source>
        <dbReference type="Proteomes" id="UP000614996"/>
    </source>
</evidence>
<reference evidence="3" key="1">
    <citation type="journal article" date="2021" name="Int. J. Syst. Evol. Microbiol.">
        <title>Actinocatenispora comari sp. nov., an endophytic actinomycete isolated from aerial parts of Comarum salesowianum.</title>
        <authorList>
            <person name="Oyunbileg N."/>
            <person name="Iizaka Y."/>
            <person name="Hamada M."/>
            <person name="Davaapurev B.O."/>
            <person name="Fukumoto A."/>
            <person name="Tsetseg B."/>
            <person name="Kato F."/>
            <person name="Tamura T."/>
            <person name="Batkhuu J."/>
            <person name="Anzai Y."/>
        </authorList>
    </citation>
    <scope>NUCLEOTIDE SEQUENCE [LARGE SCALE GENOMIC DNA]</scope>
    <source>
        <strain evidence="3">NUM-2625</strain>
    </source>
</reference>
<dbReference type="InterPro" id="IPR050266">
    <property type="entry name" value="AB_hydrolase_sf"/>
</dbReference>
<dbReference type="EMBL" id="BOPO01000150">
    <property type="protein sequence ID" value="GIL31913.1"/>
    <property type="molecule type" value="Genomic_DNA"/>
</dbReference>
<organism evidence="2 3">
    <name type="scientific">Actinocatenispora comari</name>
    <dbReference type="NCBI Taxonomy" id="2807577"/>
    <lineage>
        <taxon>Bacteria</taxon>
        <taxon>Bacillati</taxon>
        <taxon>Actinomycetota</taxon>
        <taxon>Actinomycetes</taxon>
        <taxon>Micromonosporales</taxon>
        <taxon>Micromonosporaceae</taxon>
        <taxon>Actinocatenispora</taxon>
    </lineage>
</organism>
<dbReference type="GO" id="GO:0003824">
    <property type="term" value="F:catalytic activity"/>
    <property type="evidence" value="ECO:0007669"/>
    <property type="project" value="InterPro"/>
</dbReference>
<proteinExistence type="predicted"/>
<dbReference type="PRINTS" id="PR00111">
    <property type="entry name" value="ABHYDROLASE"/>
</dbReference>